<dbReference type="Proteomes" id="UP000712600">
    <property type="component" value="Unassembled WGS sequence"/>
</dbReference>
<reference evidence="1" key="1">
    <citation type="submission" date="2019-12" db="EMBL/GenBank/DDBJ databases">
        <title>Genome sequencing and annotation of Brassica cretica.</title>
        <authorList>
            <person name="Studholme D.J."/>
            <person name="Sarris P."/>
        </authorList>
    </citation>
    <scope>NUCLEOTIDE SEQUENCE</scope>
    <source>
        <strain evidence="1">PFS-109/04</strain>
        <tissue evidence="1">Leaf</tissue>
    </source>
</reference>
<evidence type="ECO:0000313" key="2">
    <source>
        <dbReference type="Proteomes" id="UP000712600"/>
    </source>
</evidence>
<organism evidence="1 2">
    <name type="scientific">Brassica cretica</name>
    <name type="common">Mustard</name>
    <dbReference type="NCBI Taxonomy" id="69181"/>
    <lineage>
        <taxon>Eukaryota</taxon>
        <taxon>Viridiplantae</taxon>
        <taxon>Streptophyta</taxon>
        <taxon>Embryophyta</taxon>
        <taxon>Tracheophyta</taxon>
        <taxon>Spermatophyta</taxon>
        <taxon>Magnoliopsida</taxon>
        <taxon>eudicotyledons</taxon>
        <taxon>Gunneridae</taxon>
        <taxon>Pentapetalae</taxon>
        <taxon>rosids</taxon>
        <taxon>malvids</taxon>
        <taxon>Brassicales</taxon>
        <taxon>Brassicaceae</taxon>
        <taxon>Brassiceae</taxon>
        <taxon>Brassica</taxon>
    </lineage>
</organism>
<accession>A0A8S9MZE6</accession>
<gene>
    <name evidence="1" type="ORF">F2Q69_00057611</name>
</gene>
<name>A0A8S9MZE6_BRACR</name>
<sequence>MASSTFRLCFAKLSATVFLSREIQLKEITSKDVARDLKSAKIPYKPAREDPDLRALTRIAESDSAVPTLYTSILPPGGRGLQQLAVMPHFEQE</sequence>
<proteinExistence type="predicted"/>
<dbReference type="AlphaFoldDB" id="A0A8S9MZE6"/>
<evidence type="ECO:0000313" key="1">
    <source>
        <dbReference type="EMBL" id="KAF3485814.1"/>
    </source>
</evidence>
<dbReference type="EMBL" id="QGKX02002183">
    <property type="protein sequence ID" value="KAF3485814.1"/>
    <property type="molecule type" value="Genomic_DNA"/>
</dbReference>
<protein>
    <submittedName>
        <fullName evidence="1">Uncharacterized protein</fullName>
    </submittedName>
</protein>
<comment type="caution">
    <text evidence="1">The sequence shown here is derived from an EMBL/GenBank/DDBJ whole genome shotgun (WGS) entry which is preliminary data.</text>
</comment>